<feature type="compositionally biased region" description="Low complexity" evidence="1">
    <location>
        <begin position="558"/>
        <end position="567"/>
    </location>
</feature>
<comment type="caution">
    <text evidence="2">The sequence shown here is derived from an EMBL/GenBank/DDBJ whole genome shotgun (WGS) entry which is preliminary data.</text>
</comment>
<dbReference type="RefSeq" id="XP_069197368.1">
    <property type="nucleotide sequence ID" value="XM_069348314.1"/>
</dbReference>
<feature type="compositionally biased region" description="Basic and acidic residues" evidence="1">
    <location>
        <begin position="682"/>
        <end position="698"/>
    </location>
</feature>
<dbReference type="Proteomes" id="UP001562354">
    <property type="component" value="Unassembled WGS sequence"/>
</dbReference>
<evidence type="ECO:0000256" key="1">
    <source>
        <dbReference type="SAM" id="MobiDB-lite"/>
    </source>
</evidence>
<feature type="region of interest" description="Disordered" evidence="1">
    <location>
        <begin position="553"/>
        <end position="585"/>
    </location>
</feature>
<name>A0ABR3P4S2_9PEZI</name>
<accession>A0ABR3P4S2</accession>
<proteinExistence type="predicted"/>
<dbReference type="GeneID" id="95979935"/>
<feature type="compositionally biased region" description="Pro residues" evidence="1">
    <location>
        <begin position="658"/>
        <end position="668"/>
    </location>
</feature>
<feature type="region of interest" description="Disordered" evidence="1">
    <location>
        <begin position="616"/>
        <end position="698"/>
    </location>
</feature>
<protein>
    <submittedName>
        <fullName evidence="2">Uncharacterized protein</fullName>
    </submittedName>
</protein>
<sequence>MFEISYPAHLGQTPYHRFSELCEEYLAQNKSTGEGKVFRLVESQAADEMDFLFDLQCEENEFDAADEDKAAVSSLLIDTTISDNGEDHTHLLWVPHGDTDLSRVFPATILNTLSHETGCSFDMNLETRSISIKGALQKRAYDRVSNVERNSRRQKVTAHTLKAEKMANVYIKFPSLIEQPDDLLLRTLAPRSSTDLTGRLPWLRSARAVQQHSAAMGQDCKLLYPSRKSTVNTSNPDLLQTWSDLNFPSRKAVTAITEGRSAPVPEVSASATRIAEPGREHETTPQRFTGGPMPLSIKQDSVNPNTMVAEVSPSAVLTPADQVAVGKPLQEIKVEIQHWAEGVERADPPIAQGSVKAHSAEVPQIEAPLIYSHTKFNVEEWERTVVPDVLTESDMIDIPRAKPLTDLEPDSLPHSKAKHEVPWVARFLERSTPEDKNVRGSDDKIIMPVQEPPAIRTMKGGCSTQSPTTTPTTPVTHCGPLPGSGHSIDAPLIDFDDDLENCAILRDTATIPKPPLPCVENHARHVPIFENDALISFEDPASCPSIVDELTTSEDPCPSITITPTPIVETSDKAQSSKSDLANASTGEVQSLIDFSASSDSTSVSKDILERLQSVEEADSRQYKRTMGQQRGKGGKAKSKAKSKNDPMRSVDTSGLPLPEPPPPPPPAALQSAARTYMRVQTEARSDSRLRPKTDKTTHKPDVWHILDHARSLRGVLQTEVQLGQILIRAARVGEANNFVRNGAREENFDKSLATYESSGEVLVQFSPILTSSTIEACQIVNPELFEQTPFNTEVFYEFVLNDKNKGRVHLKVYGESDSVKLSSAPKTIGRVLCHFPRRVWDASVQVIHHEDLTPSEAMQQIIDTLEIEVSAIETDRVKHRVPRLKFRVQSNDVSVESVYTKRNIQHRSKERDDIYLYVTENRLLDLKHRKDDHTVRVASSDLAPIMVTEHSLWYEASLRVARNPLLDQNLGLELGVDAQWTPDDVLDKGLLDDLNTITEQLITRLDGVGGENHGPRGDIQDLLGIEAHVQAKRDEEVGLNQPFW</sequence>
<organism evidence="2 3">
    <name type="scientific">Neodothiora populina</name>
    <dbReference type="NCBI Taxonomy" id="2781224"/>
    <lineage>
        <taxon>Eukaryota</taxon>
        <taxon>Fungi</taxon>
        <taxon>Dikarya</taxon>
        <taxon>Ascomycota</taxon>
        <taxon>Pezizomycotina</taxon>
        <taxon>Dothideomycetes</taxon>
        <taxon>Dothideomycetidae</taxon>
        <taxon>Dothideales</taxon>
        <taxon>Dothioraceae</taxon>
        <taxon>Neodothiora</taxon>
    </lineage>
</organism>
<evidence type="ECO:0000313" key="3">
    <source>
        <dbReference type="Proteomes" id="UP001562354"/>
    </source>
</evidence>
<feature type="compositionally biased region" description="Basic residues" evidence="1">
    <location>
        <begin position="633"/>
        <end position="642"/>
    </location>
</feature>
<keyword evidence="3" id="KW-1185">Reference proteome</keyword>
<gene>
    <name evidence="2" type="ORF">AAFC00_006236</name>
</gene>
<feature type="compositionally biased region" description="Polar residues" evidence="1">
    <location>
        <begin position="573"/>
        <end position="585"/>
    </location>
</feature>
<evidence type="ECO:0000313" key="2">
    <source>
        <dbReference type="EMBL" id="KAL1297686.1"/>
    </source>
</evidence>
<feature type="region of interest" description="Disordered" evidence="1">
    <location>
        <begin position="259"/>
        <end position="294"/>
    </location>
</feature>
<dbReference type="EMBL" id="JBFMKM010000014">
    <property type="protein sequence ID" value="KAL1297686.1"/>
    <property type="molecule type" value="Genomic_DNA"/>
</dbReference>
<reference evidence="2 3" key="1">
    <citation type="submission" date="2024-07" db="EMBL/GenBank/DDBJ databases">
        <title>Draft sequence of the Neodothiora populina.</title>
        <authorList>
            <person name="Drown D.D."/>
            <person name="Schuette U.S."/>
            <person name="Buechlein A.B."/>
            <person name="Rusch D.R."/>
            <person name="Winton L.W."/>
            <person name="Adams G.A."/>
        </authorList>
    </citation>
    <scope>NUCLEOTIDE SEQUENCE [LARGE SCALE GENOMIC DNA]</scope>
    <source>
        <strain evidence="2 3">CPC 39397</strain>
    </source>
</reference>